<dbReference type="Gene3D" id="3.90.190.20">
    <property type="entry name" value="Mur ligase, C-terminal domain"/>
    <property type="match status" value="1"/>
</dbReference>
<dbReference type="EMBL" id="CP092900">
    <property type="protein sequence ID" value="UTC24242.1"/>
    <property type="molecule type" value="Genomic_DNA"/>
</dbReference>
<evidence type="ECO:0000259" key="4">
    <source>
        <dbReference type="Pfam" id="PF02875"/>
    </source>
</evidence>
<dbReference type="Proteomes" id="UP001055955">
    <property type="component" value="Chromosome"/>
</dbReference>
<dbReference type="RefSeq" id="WP_258568027.1">
    <property type="nucleotide sequence ID" value="NZ_CP092900.1"/>
</dbReference>
<dbReference type="PANTHER" id="PTHR43024:SF1">
    <property type="entry name" value="UDP-N-ACETYLMURAMOYL-TRIPEPTIDE--D-ALANYL-D-ALANINE LIGASE"/>
    <property type="match status" value="1"/>
</dbReference>
<feature type="domain" description="Mur ligase C-terminal" evidence="4">
    <location>
        <begin position="288"/>
        <end position="399"/>
    </location>
</feature>
<sequence length="410" mass="45534">MSRLSMGVSGMLTQLGLTQLEQLDNIVIDSRMVRPGKVFVAIRTGHNFINDALERGADVVVSERSMPTKTIHVPDSIVWLGQAARLKRTLLSARVIGVTGSVGKTTLTQTLAQLFEKYGETHTTVGNQNNEIGAALTVLSAQSSSQFIIVEMGVAKPFDMDYLVDIVRPDISVITRIGLTHLDLLESTLGIWHEKSKIIHDASSVCIAPKQNFMRSGTSGHINVWFDSEHVILDSGQRLSYLYGKVPDVAFGDLIAGIYGVFHLLDLPFPDVIPKLLLKQRLSEHYMDKGALWIDDTYNASYLSYLRAIGMLSQHDGQRILVLGEMGGLGYRSEAIHLSLRTYLERSRIDHIIFYGPCTQSLFWSYSGSAQWLNKVCDLVAALKRYDTQGHTVLVKGSRHLQLEDVFICG</sequence>
<reference evidence="6 7" key="1">
    <citation type="journal article" date="2022" name="Nat. Microbiol.">
        <title>The microbiome of a bacterivorous marine choanoflagellate contains a resource-demanding obligate bacterial associate.</title>
        <authorList>
            <person name="Needham D.M."/>
            <person name="Poirier C."/>
            <person name="Bachy C."/>
            <person name="George E.E."/>
            <person name="Wilken S."/>
            <person name="Yung C.C.M."/>
            <person name="Limardo A.J."/>
            <person name="Morando M."/>
            <person name="Sudek L."/>
            <person name="Malmstrom R.R."/>
            <person name="Keeling P.J."/>
            <person name="Santoro A.E."/>
            <person name="Worden A.Z."/>
        </authorList>
    </citation>
    <scope>NUCLEOTIDE SEQUENCE [LARGE SCALE GENOMIC DNA]</scope>
    <source>
        <strain evidence="6 7">Comchoano-1</strain>
    </source>
</reference>
<dbReference type="Gene3D" id="3.40.1390.10">
    <property type="entry name" value="MurE/MurF, N-terminal domain"/>
    <property type="match status" value="1"/>
</dbReference>
<dbReference type="PANTHER" id="PTHR43024">
    <property type="entry name" value="UDP-N-ACETYLMURAMOYL-TRIPEPTIDE--D-ALANYL-D-ALANINE LIGASE"/>
    <property type="match status" value="1"/>
</dbReference>
<organism evidence="6 7">
    <name type="scientific">Candidatus Comchoanobacter bicostacola</name>
    <dbReference type="NCBI Taxonomy" id="2919598"/>
    <lineage>
        <taxon>Bacteria</taxon>
        <taxon>Pseudomonadati</taxon>
        <taxon>Pseudomonadota</taxon>
        <taxon>Gammaproteobacteria</taxon>
        <taxon>Candidatus Comchoanobacterales</taxon>
        <taxon>Candidatus Comchoanobacteraceae</taxon>
        <taxon>Candidatus Comchoanobacter</taxon>
    </lineage>
</organism>
<dbReference type="SUPFAM" id="SSF63418">
    <property type="entry name" value="MurE/MurF N-terminal domain"/>
    <property type="match status" value="1"/>
</dbReference>
<evidence type="ECO:0000313" key="7">
    <source>
        <dbReference type="Proteomes" id="UP001055955"/>
    </source>
</evidence>
<dbReference type="Pfam" id="PF02875">
    <property type="entry name" value="Mur_ligase_C"/>
    <property type="match status" value="1"/>
</dbReference>
<name>A0ABY5DJP7_9GAMM</name>
<dbReference type="SUPFAM" id="SSF53623">
    <property type="entry name" value="MurD-like peptide ligases, catalytic domain"/>
    <property type="match status" value="1"/>
</dbReference>
<gene>
    <name evidence="6" type="ORF">MMH89_03265</name>
</gene>
<keyword evidence="7" id="KW-1185">Reference proteome</keyword>
<evidence type="ECO:0000256" key="2">
    <source>
        <dbReference type="ARBA" id="ARBA00022741"/>
    </source>
</evidence>
<evidence type="ECO:0000256" key="1">
    <source>
        <dbReference type="ARBA" id="ARBA00022598"/>
    </source>
</evidence>
<keyword evidence="1 6" id="KW-0436">Ligase</keyword>
<dbReference type="InterPro" id="IPR035911">
    <property type="entry name" value="MurE/MurF_N"/>
</dbReference>
<keyword evidence="3" id="KW-0067">ATP-binding</keyword>
<dbReference type="InterPro" id="IPR051046">
    <property type="entry name" value="MurCDEF_CellWall_CoF430Synth"/>
</dbReference>
<evidence type="ECO:0000259" key="5">
    <source>
        <dbReference type="Pfam" id="PF08245"/>
    </source>
</evidence>
<keyword evidence="2" id="KW-0547">Nucleotide-binding</keyword>
<dbReference type="SUPFAM" id="SSF53244">
    <property type="entry name" value="MurD-like peptide ligases, peptide-binding domain"/>
    <property type="match status" value="1"/>
</dbReference>
<evidence type="ECO:0000313" key="6">
    <source>
        <dbReference type="EMBL" id="UTC24242.1"/>
    </source>
</evidence>
<dbReference type="GO" id="GO:0016874">
    <property type="term" value="F:ligase activity"/>
    <property type="evidence" value="ECO:0007669"/>
    <property type="project" value="UniProtKB-KW"/>
</dbReference>
<dbReference type="InterPro" id="IPR036615">
    <property type="entry name" value="Mur_ligase_C_dom_sf"/>
</dbReference>
<proteinExistence type="predicted"/>
<dbReference type="Pfam" id="PF08245">
    <property type="entry name" value="Mur_ligase_M"/>
    <property type="match status" value="1"/>
</dbReference>
<dbReference type="InterPro" id="IPR036565">
    <property type="entry name" value="Mur-like_cat_sf"/>
</dbReference>
<dbReference type="InterPro" id="IPR004101">
    <property type="entry name" value="Mur_ligase_C"/>
</dbReference>
<evidence type="ECO:0000256" key="3">
    <source>
        <dbReference type="ARBA" id="ARBA00022840"/>
    </source>
</evidence>
<feature type="domain" description="Mur ligase central" evidence="5">
    <location>
        <begin position="98"/>
        <end position="203"/>
    </location>
</feature>
<dbReference type="InterPro" id="IPR013221">
    <property type="entry name" value="Mur_ligase_cen"/>
</dbReference>
<protein>
    <submittedName>
        <fullName evidence="6">Mur ligase family protein</fullName>
    </submittedName>
</protein>
<accession>A0ABY5DJP7</accession>
<dbReference type="Gene3D" id="3.40.1190.10">
    <property type="entry name" value="Mur-like, catalytic domain"/>
    <property type="match status" value="1"/>
</dbReference>